<accession>A0ABS3KD19</accession>
<dbReference type="InterPro" id="IPR029063">
    <property type="entry name" value="SAM-dependent_MTases_sf"/>
</dbReference>
<organism evidence="1 2">
    <name type="scientific">Roseomonas marmotae</name>
    <dbReference type="NCBI Taxonomy" id="2768161"/>
    <lineage>
        <taxon>Bacteria</taxon>
        <taxon>Pseudomonadati</taxon>
        <taxon>Pseudomonadota</taxon>
        <taxon>Alphaproteobacteria</taxon>
        <taxon>Acetobacterales</taxon>
        <taxon>Roseomonadaceae</taxon>
        <taxon>Roseomonas</taxon>
    </lineage>
</organism>
<proteinExistence type="predicted"/>
<reference evidence="1 2" key="1">
    <citation type="submission" date="2020-09" db="EMBL/GenBank/DDBJ databases">
        <title>Roseomonas.</title>
        <authorList>
            <person name="Zhu W."/>
        </authorList>
    </citation>
    <scope>NUCLEOTIDE SEQUENCE [LARGE SCALE GENOMIC DNA]</scope>
    <source>
        <strain evidence="1 2">1311</strain>
    </source>
</reference>
<evidence type="ECO:0000313" key="2">
    <source>
        <dbReference type="Proteomes" id="UP001518990"/>
    </source>
</evidence>
<gene>
    <name evidence="1" type="ORF">IAI60_09405</name>
</gene>
<sequence>MYDNTTIASYGLKDRVGAELVSELDRLVDLAWEPGWAPMALGELIRLCAGLRREAQDWVEVRDLLRSHPMHRLMREDPLVHHADKPAAAWLDLLLGHEAVEPLLEGTSRAGLDLFAVTRALPWMQALRNRTALLTRMADAVATEIRGAEILTLGAGHLREAAAVTNLHRIARWTVLENHTASRRVLYRDQPRELALRTLRCSLRGFARRPYREGCFDLICLPDLPLDWEPAAVQNLVWSAFQVLKPGGRLLLCAPGRPAPEAAWMEIYLNRKPECITARRMEGLLAEIEPGRCASRQVFPSIDGQMMHAILRRA</sequence>
<keyword evidence="2" id="KW-1185">Reference proteome</keyword>
<name>A0ABS3KD19_9PROT</name>
<comment type="caution">
    <text evidence="1">The sequence shown here is derived from an EMBL/GenBank/DDBJ whole genome shotgun (WGS) entry which is preliminary data.</text>
</comment>
<dbReference type="Proteomes" id="UP001518990">
    <property type="component" value="Unassembled WGS sequence"/>
</dbReference>
<evidence type="ECO:0000313" key="1">
    <source>
        <dbReference type="EMBL" id="MBO1074825.1"/>
    </source>
</evidence>
<evidence type="ECO:0008006" key="3">
    <source>
        <dbReference type="Google" id="ProtNLM"/>
    </source>
</evidence>
<protein>
    <recommendedName>
        <fullName evidence="3">Class I SAM-dependent methyltransferase</fullName>
    </recommendedName>
</protein>
<dbReference type="RefSeq" id="WP_207446631.1">
    <property type="nucleotide sequence ID" value="NZ_CP061091.1"/>
</dbReference>
<dbReference type="Gene3D" id="3.40.50.150">
    <property type="entry name" value="Vaccinia Virus protein VP39"/>
    <property type="match status" value="1"/>
</dbReference>
<dbReference type="EMBL" id="JACTNF010000008">
    <property type="protein sequence ID" value="MBO1074825.1"/>
    <property type="molecule type" value="Genomic_DNA"/>
</dbReference>
<dbReference type="SUPFAM" id="SSF53335">
    <property type="entry name" value="S-adenosyl-L-methionine-dependent methyltransferases"/>
    <property type="match status" value="1"/>
</dbReference>